<dbReference type="Proteomes" id="UP000727056">
    <property type="component" value="Unassembled WGS sequence"/>
</dbReference>
<evidence type="ECO:0000256" key="1">
    <source>
        <dbReference type="ARBA" id="ARBA00004127"/>
    </source>
</evidence>
<evidence type="ECO:0000313" key="8">
    <source>
        <dbReference type="EMBL" id="NJQ14389.1"/>
    </source>
</evidence>
<comment type="subcellular location">
    <subcellularLocation>
        <location evidence="1">Endomembrane system</location>
        <topology evidence="1">Multi-pass membrane protein</topology>
    </subcellularLocation>
</comment>
<dbReference type="RefSeq" id="WP_168087211.1">
    <property type="nucleotide sequence ID" value="NZ_BHZH01000011.1"/>
</dbReference>
<accession>A0ABX1CDJ1</accession>
<feature type="region of interest" description="Disordered" evidence="5">
    <location>
        <begin position="1"/>
        <end position="66"/>
    </location>
</feature>
<proteinExistence type="predicted"/>
<feature type="transmembrane region" description="Helical" evidence="6">
    <location>
        <begin position="372"/>
        <end position="390"/>
    </location>
</feature>
<dbReference type="InterPro" id="IPR052964">
    <property type="entry name" value="Sporulation_signal_mat"/>
</dbReference>
<feature type="compositionally biased region" description="Basic and acidic residues" evidence="5">
    <location>
        <begin position="484"/>
        <end position="493"/>
    </location>
</feature>
<keyword evidence="2 6" id="KW-0812">Transmembrane</keyword>
<feature type="transmembrane region" description="Helical" evidence="6">
    <location>
        <begin position="345"/>
        <end position="365"/>
    </location>
</feature>
<feature type="compositionally biased region" description="Low complexity" evidence="5">
    <location>
        <begin position="454"/>
        <end position="483"/>
    </location>
</feature>
<dbReference type="PANTHER" id="PTHR39535">
    <property type="entry name" value="SPORULATION-DELAYING PROTEIN SDPB"/>
    <property type="match status" value="1"/>
</dbReference>
<feature type="transmembrane region" description="Helical" evidence="6">
    <location>
        <begin position="79"/>
        <end position="97"/>
    </location>
</feature>
<evidence type="ECO:0000256" key="2">
    <source>
        <dbReference type="ARBA" id="ARBA00022692"/>
    </source>
</evidence>
<dbReference type="EMBL" id="JAAVJC010000023">
    <property type="protein sequence ID" value="NJQ14389.1"/>
    <property type="molecule type" value="Genomic_DNA"/>
</dbReference>
<evidence type="ECO:0000256" key="5">
    <source>
        <dbReference type="SAM" id="MobiDB-lite"/>
    </source>
</evidence>
<feature type="transmembrane region" description="Helical" evidence="6">
    <location>
        <begin position="289"/>
        <end position="307"/>
    </location>
</feature>
<keyword evidence="9" id="KW-1185">Reference proteome</keyword>
<dbReference type="PANTHER" id="PTHR39535:SF2">
    <property type="entry name" value="HTTM DOMAIN-CONTAINING PROTEIN"/>
    <property type="match status" value="1"/>
</dbReference>
<evidence type="ECO:0000313" key="9">
    <source>
        <dbReference type="Proteomes" id="UP000727056"/>
    </source>
</evidence>
<feature type="transmembrane region" description="Helical" evidence="6">
    <location>
        <begin position="248"/>
        <end position="268"/>
    </location>
</feature>
<evidence type="ECO:0000256" key="3">
    <source>
        <dbReference type="ARBA" id="ARBA00022989"/>
    </source>
</evidence>
<feature type="transmembrane region" description="Helical" evidence="6">
    <location>
        <begin position="135"/>
        <end position="155"/>
    </location>
</feature>
<feature type="compositionally biased region" description="Basic and acidic residues" evidence="5">
    <location>
        <begin position="433"/>
        <end position="445"/>
    </location>
</feature>
<protein>
    <submittedName>
        <fullName evidence="8">HTTM domain-containing protein</fullName>
    </submittedName>
</protein>
<dbReference type="InterPro" id="IPR011020">
    <property type="entry name" value="HTTM-like"/>
</dbReference>
<feature type="compositionally biased region" description="Low complexity" evidence="5">
    <location>
        <begin position="23"/>
        <end position="51"/>
    </location>
</feature>
<evidence type="ECO:0000259" key="7">
    <source>
        <dbReference type="SMART" id="SM00752"/>
    </source>
</evidence>
<feature type="region of interest" description="Disordered" evidence="5">
    <location>
        <begin position="422"/>
        <end position="493"/>
    </location>
</feature>
<evidence type="ECO:0000256" key="4">
    <source>
        <dbReference type="ARBA" id="ARBA00023136"/>
    </source>
</evidence>
<keyword evidence="4 6" id="KW-0472">Membrane</keyword>
<feature type="transmembrane region" description="Helical" evidence="6">
    <location>
        <begin position="224"/>
        <end position="242"/>
    </location>
</feature>
<evidence type="ECO:0000256" key="6">
    <source>
        <dbReference type="SAM" id="Phobius"/>
    </source>
</evidence>
<organism evidence="8 9">
    <name type="scientific">Streptomyces bohaiensis</name>
    <dbReference type="NCBI Taxonomy" id="1431344"/>
    <lineage>
        <taxon>Bacteria</taxon>
        <taxon>Bacillati</taxon>
        <taxon>Actinomycetota</taxon>
        <taxon>Actinomycetes</taxon>
        <taxon>Kitasatosporales</taxon>
        <taxon>Streptomycetaceae</taxon>
        <taxon>Streptomyces</taxon>
    </lineage>
</organism>
<name>A0ABX1CDJ1_9ACTN</name>
<comment type="caution">
    <text evidence="8">The sequence shown here is derived from an EMBL/GenBank/DDBJ whole genome shotgun (WGS) entry which is preliminary data.</text>
</comment>
<dbReference type="SMART" id="SM00752">
    <property type="entry name" value="HTTM"/>
    <property type="match status" value="1"/>
</dbReference>
<feature type="domain" description="HTTM-like" evidence="7">
    <location>
        <begin position="70"/>
        <end position="409"/>
    </location>
</feature>
<sequence>MSRGEDTSSPGAAGDSEEPPRPSSSGTATPSAAATVAGPATVAGRAAPAGTSAVGPEGGFRGGWTDRATRRPYATRQAAVVRIAVGLIWLAILVREWPNRHGIWGPDAPWTQDAARRTVADTGGFTVLTWVDGSWWFELCYLVAVAVAGCVVLGWRTRATTVLLALSVMSFQHRNDFVLNAGENILRIAAVYLVLTRCAHVWSVDAGRTRRRRPGRRPTTEDRGAAAVWLGCGALLTAAALTGHLTPAWTVLLAGVWAVHGVAARLRLAASPATRDTVERLGNLLHNSGVLLLMAQVCLVYAAAGWYKIQGTAWQDGTAVYWSMHIGFLQPWPALTDLVTANSGIVLLLTYLTVAVQVAFPFCLLNRRVKNVLLCVIVAEHLGIAVLMGLPFFSLAMIAVDLIFLPTVWLLRVERLAQDGSERWRRSARRRRPPPDARPAERSGDRPAAAGSTPAPRGAAPVVPAATVVPAPDGGAGTAPAPRRAGERTDAGP</sequence>
<gene>
    <name evidence="8" type="ORF">HCN52_05405</name>
</gene>
<reference evidence="8 9" key="1">
    <citation type="submission" date="2020-03" db="EMBL/GenBank/DDBJ databases">
        <title>Draft genome of Streptomyces sp. ventii, isolated from the Axial Seamount in the Pacific Ocean, and resequencing of the two type strains Streptomyces lonarensis strain NCL 716 and Streptomyces bohaiensis strain 11A07.</title>
        <authorList>
            <person name="Loughran R.M."/>
            <person name="Pfannmuller K.M."/>
            <person name="Wasson B.J."/>
            <person name="Deadmond M.C."/>
            <person name="Paddock B.E."/>
            <person name="Koyack M.J."/>
            <person name="Gallegos D.A."/>
            <person name="Mitchell E.A."/>
            <person name="Ushijima B."/>
            <person name="Saw J.H."/>
            <person name="Mcphail K.L."/>
            <person name="Videau P."/>
        </authorList>
    </citation>
    <scope>NUCLEOTIDE SEQUENCE [LARGE SCALE GENOMIC DNA]</scope>
    <source>
        <strain evidence="8 9">11A07</strain>
    </source>
</reference>
<keyword evidence="3 6" id="KW-1133">Transmembrane helix</keyword>